<name>A0AAW1ZH48_CULAL</name>
<protein>
    <submittedName>
        <fullName evidence="2">Uncharacterized protein</fullName>
    </submittedName>
</protein>
<organism evidence="2 3">
    <name type="scientific">Culter alburnus</name>
    <name type="common">Topmouth culter</name>
    <dbReference type="NCBI Taxonomy" id="194366"/>
    <lineage>
        <taxon>Eukaryota</taxon>
        <taxon>Metazoa</taxon>
        <taxon>Chordata</taxon>
        <taxon>Craniata</taxon>
        <taxon>Vertebrata</taxon>
        <taxon>Euteleostomi</taxon>
        <taxon>Actinopterygii</taxon>
        <taxon>Neopterygii</taxon>
        <taxon>Teleostei</taxon>
        <taxon>Ostariophysi</taxon>
        <taxon>Cypriniformes</taxon>
        <taxon>Xenocyprididae</taxon>
        <taxon>Xenocypridinae</taxon>
        <taxon>Culter</taxon>
    </lineage>
</organism>
<gene>
    <name evidence="2" type="ORF">ABG768_009462</name>
</gene>
<proteinExistence type="predicted"/>
<comment type="caution">
    <text evidence="2">The sequence shown here is derived from an EMBL/GenBank/DDBJ whole genome shotgun (WGS) entry which is preliminary data.</text>
</comment>
<keyword evidence="3" id="KW-1185">Reference proteome</keyword>
<feature type="compositionally biased region" description="Basic residues" evidence="1">
    <location>
        <begin position="95"/>
        <end position="106"/>
    </location>
</feature>
<dbReference type="AlphaFoldDB" id="A0AAW1ZH48"/>
<reference evidence="2 3" key="1">
    <citation type="submission" date="2024-05" db="EMBL/GenBank/DDBJ databases">
        <title>A high-quality chromosomal-level genome assembly of Topmouth culter (Culter alburnus).</title>
        <authorList>
            <person name="Zhao H."/>
        </authorList>
    </citation>
    <scope>NUCLEOTIDE SEQUENCE [LARGE SCALE GENOMIC DNA]</scope>
    <source>
        <strain evidence="2">CATC2023</strain>
        <tissue evidence="2">Muscle</tissue>
    </source>
</reference>
<dbReference type="EMBL" id="JAWDJR010000017">
    <property type="protein sequence ID" value="KAK9959332.1"/>
    <property type="molecule type" value="Genomic_DNA"/>
</dbReference>
<evidence type="ECO:0000256" key="1">
    <source>
        <dbReference type="SAM" id="MobiDB-lite"/>
    </source>
</evidence>
<sequence>MWRSQTQQALIEMILHQQNSMTWHSEQPSSSSASRSFVNFTEEEENANCCYGSSKALAQIRAVVIVLCSLGRASASSSLLSAADRNQPHCEPPHKHLHLRRLRSRR</sequence>
<evidence type="ECO:0000313" key="2">
    <source>
        <dbReference type="EMBL" id="KAK9959332.1"/>
    </source>
</evidence>
<feature type="region of interest" description="Disordered" evidence="1">
    <location>
        <begin position="81"/>
        <end position="106"/>
    </location>
</feature>
<accession>A0AAW1ZH48</accession>
<evidence type="ECO:0000313" key="3">
    <source>
        <dbReference type="Proteomes" id="UP001479290"/>
    </source>
</evidence>
<dbReference type="Proteomes" id="UP001479290">
    <property type="component" value="Unassembled WGS sequence"/>
</dbReference>